<gene>
    <name evidence="3" type="ORF">ZT3D7_G478</name>
</gene>
<keyword evidence="2" id="KW-0472">Membrane</keyword>
<dbReference type="EMBL" id="LT853692">
    <property type="protein sequence ID" value="SMQ45334.1"/>
    <property type="molecule type" value="Genomic_DNA"/>
</dbReference>
<evidence type="ECO:0000313" key="4">
    <source>
        <dbReference type="Proteomes" id="UP000215127"/>
    </source>
</evidence>
<feature type="transmembrane region" description="Helical" evidence="2">
    <location>
        <begin position="6"/>
        <end position="28"/>
    </location>
</feature>
<protein>
    <submittedName>
        <fullName evidence="3">Uncharacterized protein</fullName>
    </submittedName>
</protein>
<keyword evidence="4" id="KW-1185">Reference proteome</keyword>
<accession>A0A1X7RD32</accession>
<feature type="region of interest" description="Disordered" evidence="1">
    <location>
        <begin position="198"/>
        <end position="253"/>
    </location>
</feature>
<sequence>MADPSVTLVIVAATSSAIYKCLCIQPFCKTTLRSAMMIHAYTIEMIQLLILLATMVNIYHIFSPLNHGNVSSTYNDPPPRVLSTLVFGSICLFAVDALDNLIQLGSLTHPIQSQTLLLTRRWLFPGTVLVLKKTKKKVKFAETTKPTALLLSMDEVKRRSRLRRMLEPITPTRVGVSMPRRRSLFSPVMEEGLTPAFSYRSRSTSDGSEAMVAKPSRLPTPTSTGHVRQTALTLLGGDPNRNSQLDMHRRPGK</sequence>
<reference evidence="3 4" key="1">
    <citation type="submission" date="2016-06" db="EMBL/GenBank/DDBJ databases">
        <authorList>
            <person name="Kjaerup R.B."/>
            <person name="Dalgaard T.S."/>
            <person name="Juul-Madsen H.R."/>
        </authorList>
    </citation>
    <scope>NUCLEOTIDE SEQUENCE [LARGE SCALE GENOMIC DNA]</scope>
</reference>
<dbReference type="AlphaFoldDB" id="A0A1X7RD32"/>
<keyword evidence="2" id="KW-0812">Transmembrane</keyword>
<evidence type="ECO:0000256" key="2">
    <source>
        <dbReference type="SAM" id="Phobius"/>
    </source>
</evidence>
<proteinExistence type="predicted"/>
<name>A0A1X7RD32_ZYMT9</name>
<evidence type="ECO:0000313" key="3">
    <source>
        <dbReference type="EMBL" id="SMQ45334.1"/>
    </source>
</evidence>
<feature type="transmembrane region" description="Helical" evidence="2">
    <location>
        <begin position="40"/>
        <end position="62"/>
    </location>
</feature>
<evidence type="ECO:0000256" key="1">
    <source>
        <dbReference type="SAM" id="MobiDB-lite"/>
    </source>
</evidence>
<dbReference type="Proteomes" id="UP000215127">
    <property type="component" value="Chromosome 1"/>
</dbReference>
<keyword evidence="2" id="KW-1133">Transmembrane helix</keyword>
<organism evidence="3 4">
    <name type="scientific">Zymoseptoria tritici (strain ST99CH_3D7)</name>
    <dbReference type="NCBI Taxonomy" id="1276538"/>
    <lineage>
        <taxon>Eukaryota</taxon>
        <taxon>Fungi</taxon>
        <taxon>Dikarya</taxon>
        <taxon>Ascomycota</taxon>
        <taxon>Pezizomycotina</taxon>
        <taxon>Dothideomycetes</taxon>
        <taxon>Dothideomycetidae</taxon>
        <taxon>Mycosphaerellales</taxon>
        <taxon>Mycosphaerellaceae</taxon>
        <taxon>Zymoseptoria</taxon>
    </lineage>
</organism>
<feature type="compositionally biased region" description="Polar residues" evidence="1">
    <location>
        <begin position="219"/>
        <end position="232"/>
    </location>
</feature>